<evidence type="ECO:0000313" key="3">
    <source>
        <dbReference type="Proteomes" id="UP000199182"/>
    </source>
</evidence>
<organism evidence="2 3">
    <name type="scientific">Acetanaerobacterium elongatum</name>
    <dbReference type="NCBI Taxonomy" id="258515"/>
    <lineage>
        <taxon>Bacteria</taxon>
        <taxon>Bacillati</taxon>
        <taxon>Bacillota</taxon>
        <taxon>Clostridia</taxon>
        <taxon>Eubacteriales</taxon>
        <taxon>Oscillospiraceae</taxon>
        <taxon>Acetanaerobacterium</taxon>
    </lineage>
</organism>
<name>A0A1H0B340_9FIRM</name>
<dbReference type="AlphaFoldDB" id="A0A1H0B340"/>
<dbReference type="Proteomes" id="UP000199182">
    <property type="component" value="Unassembled WGS sequence"/>
</dbReference>
<feature type="chain" id="PRO_5011490050" description="DUF4358 domain-containing protein" evidence="1">
    <location>
        <begin position="29"/>
        <end position="163"/>
    </location>
</feature>
<gene>
    <name evidence="2" type="ORF">SAMN05192585_11840</name>
</gene>
<dbReference type="InterPro" id="IPR025648">
    <property type="entry name" value="DUF4358"/>
</dbReference>
<sequence>MKRFHRLLTKLILAVTVLTVLVSLTACSGGKSGKTPATQDIANKLMQTCTYDDLIELKDDVLYNQYDKLDKSIVKEISVYVCSTGGAVDEICVIRVNNESDIAAAKQAIESRLKDLHEKFVDYVPAEIPKLDKAVTVTNGTYIMMTTASDSEKAADAFNKLFE</sequence>
<reference evidence="2 3" key="1">
    <citation type="submission" date="2016-10" db="EMBL/GenBank/DDBJ databases">
        <authorList>
            <person name="de Groot N.N."/>
        </authorList>
    </citation>
    <scope>NUCLEOTIDE SEQUENCE [LARGE SCALE GENOMIC DNA]</scope>
    <source>
        <strain evidence="2 3">CGMCC 1.5012</strain>
    </source>
</reference>
<keyword evidence="3" id="KW-1185">Reference proteome</keyword>
<keyword evidence="1" id="KW-0732">Signal</keyword>
<dbReference type="STRING" id="258515.SAMN05192585_11840"/>
<dbReference type="EMBL" id="FNID01000018">
    <property type="protein sequence ID" value="SDN40072.1"/>
    <property type="molecule type" value="Genomic_DNA"/>
</dbReference>
<dbReference type="OrthoDB" id="1859840at2"/>
<dbReference type="RefSeq" id="WP_092640365.1">
    <property type="nucleotide sequence ID" value="NZ_FNID01000018.1"/>
</dbReference>
<accession>A0A1H0B340</accession>
<evidence type="ECO:0000313" key="2">
    <source>
        <dbReference type="EMBL" id="SDN40072.1"/>
    </source>
</evidence>
<feature type="signal peptide" evidence="1">
    <location>
        <begin position="1"/>
        <end position="28"/>
    </location>
</feature>
<evidence type="ECO:0000256" key="1">
    <source>
        <dbReference type="SAM" id="SignalP"/>
    </source>
</evidence>
<proteinExistence type="predicted"/>
<dbReference type="Pfam" id="PF14270">
    <property type="entry name" value="DUF4358"/>
    <property type="match status" value="1"/>
</dbReference>
<dbReference type="PROSITE" id="PS51257">
    <property type="entry name" value="PROKAR_LIPOPROTEIN"/>
    <property type="match status" value="1"/>
</dbReference>
<protein>
    <recommendedName>
        <fullName evidence="4">DUF4358 domain-containing protein</fullName>
    </recommendedName>
</protein>
<evidence type="ECO:0008006" key="4">
    <source>
        <dbReference type="Google" id="ProtNLM"/>
    </source>
</evidence>